<evidence type="ECO:0000256" key="4">
    <source>
        <dbReference type="ARBA" id="ARBA00023163"/>
    </source>
</evidence>
<evidence type="ECO:0000256" key="2">
    <source>
        <dbReference type="ARBA" id="ARBA00023015"/>
    </source>
</evidence>
<dbReference type="GO" id="GO:0005634">
    <property type="term" value="C:nucleus"/>
    <property type="evidence" value="ECO:0007669"/>
    <property type="project" value="TreeGrafter"/>
</dbReference>
<feature type="compositionally biased region" description="Pro residues" evidence="6">
    <location>
        <begin position="456"/>
        <end position="469"/>
    </location>
</feature>
<name>A0AAQ4DRJ5_AMBAM</name>
<feature type="compositionally biased region" description="Low complexity" evidence="6">
    <location>
        <begin position="440"/>
        <end position="455"/>
    </location>
</feature>
<gene>
    <name evidence="8" type="ORF">V5799_032306</name>
</gene>
<proteinExistence type="predicted"/>
<evidence type="ECO:0000256" key="1">
    <source>
        <dbReference type="ARBA" id="ARBA00022553"/>
    </source>
</evidence>
<feature type="compositionally biased region" description="Basic and acidic residues" evidence="6">
    <location>
        <begin position="604"/>
        <end position="617"/>
    </location>
</feature>
<feature type="region of interest" description="Disordered" evidence="6">
    <location>
        <begin position="503"/>
        <end position="617"/>
    </location>
</feature>
<feature type="region of interest" description="Disordered" evidence="6">
    <location>
        <begin position="126"/>
        <end position="155"/>
    </location>
</feature>
<evidence type="ECO:0000256" key="3">
    <source>
        <dbReference type="ARBA" id="ARBA00023125"/>
    </source>
</evidence>
<evidence type="ECO:0000256" key="5">
    <source>
        <dbReference type="ARBA" id="ARBA00023242"/>
    </source>
</evidence>
<feature type="region of interest" description="Disordered" evidence="6">
    <location>
        <begin position="338"/>
        <end position="483"/>
    </location>
</feature>
<keyword evidence="4" id="KW-0804">Transcription</keyword>
<feature type="region of interest" description="Disordered" evidence="6">
    <location>
        <begin position="57"/>
        <end position="98"/>
    </location>
</feature>
<feature type="compositionally biased region" description="Basic and acidic residues" evidence="6">
    <location>
        <begin position="471"/>
        <end position="483"/>
    </location>
</feature>
<evidence type="ECO:0000313" key="9">
    <source>
        <dbReference type="Proteomes" id="UP001321473"/>
    </source>
</evidence>
<feature type="domain" description="Protein capicua homolog-like C-terminal tri-helical" evidence="7">
    <location>
        <begin position="615"/>
        <end position="669"/>
    </location>
</feature>
<feature type="compositionally biased region" description="Pro residues" evidence="6">
    <location>
        <begin position="691"/>
        <end position="706"/>
    </location>
</feature>
<dbReference type="InterPro" id="IPR052412">
    <property type="entry name" value="CC-Dev_Transcription_Reg"/>
</dbReference>
<evidence type="ECO:0000256" key="6">
    <source>
        <dbReference type="SAM" id="MobiDB-lite"/>
    </source>
</evidence>
<feature type="region of interest" description="Disordered" evidence="6">
    <location>
        <begin position="670"/>
        <end position="712"/>
    </location>
</feature>
<dbReference type="GO" id="GO:0000981">
    <property type="term" value="F:DNA-binding transcription factor activity, RNA polymerase II-specific"/>
    <property type="evidence" value="ECO:0007669"/>
    <property type="project" value="TreeGrafter"/>
</dbReference>
<feature type="compositionally biased region" description="Low complexity" evidence="6">
    <location>
        <begin position="510"/>
        <end position="521"/>
    </location>
</feature>
<dbReference type="PANTHER" id="PTHR13059">
    <property type="entry name" value="HMG-BOX TRANSCRIPTION FACTOR BBX"/>
    <property type="match status" value="1"/>
</dbReference>
<dbReference type="Proteomes" id="UP001321473">
    <property type="component" value="Unassembled WGS sequence"/>
</dbReference>
<dbReference type="InterPro" id="IPR058606">
    <property type="entry name" value="HTH_Cic_C"/>
</dbReference>
<feature type="compositionally biased region" description="Low complexity" evidence="6">
    <location>
        <begin position="678"/>
        <end position="690"/>
    </location>
</feature>
<sequence>NSALPLPWAEAGSESSVVNIRLASHNDKDGDASSDDERMIICEDEGDGEPVIDLQCKERVAESDSEGGAASDASPRLSPLGAGAPLAEGTHRPTPIMREPVPLLEATPPVAPRPLGAATAFHPTGAVFKGVQSPSKRSLGSEERPRESVSPLRPIASKPPLGLEGGMRHALLVPPSSAAATQYAILSPSLGRAEGSADLAGLVLRGPPFSTSPPKGPGGIMRPMQLPTASTQVQYLLPSITVQPASVGVKGVLQMTLPSGSIQLGTPNTTAVGKVLASPPIVVSSPHSPSLQSVIVDAASTLQAPQIQLTPAESPISSSPRMLPSPSAQCLILPERCTISPSASPNPPKIRCVIPSKEPKLDSSPRSSHRVSKALVASPATPGAEARIPSAENLAESDLSDNASQPPHSQLPRPPPMTPVEEGSHVGKEESAATPREESSVAPSSESQSQQQAAKEPPPPPPAANPAPPAKETKKSVLKRTVNDGMDKVLEEVNFKAQFAKLPEYKPEESPSGAASLPSSPFVQTYRKRPKPTDGAEDCGDPTAPKCATGSSPVGTPRTPQTGGPKLEGTKFFGPSFSLDALADARNDASDGDVSSPRTPKTPAEGEKSHSSLRRTLEQRRQLVMQLFTEEGWFPSAQATAAFQHRHRDVFNNKNTLQLKIREVRQKLMAQNNQANIATTPSAHEPAATAEPPPAKPEPTKGPEPQTPRTGT</sequence>
<dbReference type="AlphaFoldDB" id="A0AAQ4DRJ5"/>
<keyword evidence="1" id="KW-0597">Phosphoprotein</keyword>
<keyword evidence="9" id="KW-1185">Reference proteome</keyword>
<reference evidence="8 9" key="1">
    <citation type="journal article" date="2023" name="Arcadia Sci">
        <title>De novo assembly of a long-read Amblyomma americanum tick genome.</title>
        <authorList>
            <person name="Chou S."/>
            <person name="Poskanzer K.E."/>
            <person name="Rollins M."/>
            <person name="Thuy-Boun P.S."/>
        </authorList>
    </citation>
    <scope>NUCLEOTIDE SEQUENCE [LARGE SCALE GENOMIC DNA]</scope>
    <source>
        <strain evidence="8">F_SG_1</strain>
        <tissue evidence="8">Salivary glands</tissue>
    </source>
</reference>
<organism evidence="8 9">
    <name type="scientific">Amblyomma americanum</name>
    <name type="common">Lone star tick</name>
    <dbReference type="NCBI Taxonomy" id="6943"/>
    <lineage>
        <taxon>Eukaryota</taxon>
        <taxon>Metazoa</taxon>
        <taxon>Ecdysozoa</taxon>
        <taxon>Arthropoda</taxon>
        <taxon>Chelicerata</taxon>
        <taxon>Arachnida</taxon>
        <taxon>Acari</taxon>
        <taxon>Parasitiformes</taxon>
        <taxon>Ixodida</taxon>
        <taxon>Ixodoidea</taxon>
        <taxon>Ixodidae</taxon>
        <taxon>Amblyomminae</taxon>
        <taxon>Amblyomma</taxon>
    </lineage>
</organism>
<feature type="non-terminal residue" evidence="8">
    <location>
        <position position="1"/>
    </location>
</feature>
<evidence type="ECO:0000259" key="7">
    <source>
        <dbReference type="Pfam" id="PF25981"/>
    </source>
</evidence>
<comment type="caution">
    <text evidence="8">The sequence shown here is derived from an EMBL/GenBank/DDBJ whole genome shotgun (WGS) entry which is preliminary data.</text>
</comment>
<dbReference type="PANTHER" id="PTHR13059:SF13">
    <property type="entry name" value="PROTEIN CAPICUA HOMOLOG"/>
    <property type="match status" value="1"/>
</dbReference>
<feature type="compositionally biased region" description="Polar residues" evidence="6">
    <location>
        <begin position="549"/>
        <end position="562"/>
    </location>
</feature>
<feature type="compositionally biased region" description="Basic and acidic residues" evidence="6">
    <location>
        <begin position="422"/>
        <end position="439"/>
    </location>
</feature>
<dbReference type="Pfam" id="PF25981">
    <property type="entry name" value="HTH_Cic_C"/>
    <property type="match status" value="1"/>
</dbReference>
<keyword evidence="5" id="KW-0539">Nucleus</keyword>
<protein>
    <recommendedName>
        <fullName evidence="7">Protein capicua homolog-like C-terminal tri-helical domain-containing protein</fullName>
    </recommendedName>
</protein>
<keyword evidence="3" id="KW-0238">DNA-binding</keyword>
<dbReference type="GO" id="GO:0000977">
    <property type="term" value="F:RNA polymerase II transcription regulatory region sequence-specific DNA binding"/>
    <property type="evidence" value="ECO:0007669"/>
    <property type="project" value="TreeGrafter"/>
</dbReference>
<keyword evidence="2" id="KW-0805">Transcription regulation</keyword>
<accession>A0AAQ4DRJ5</accession>
<evidence type="ECO:0000313" key="8">
    <source>
        <dbReference type="EMBL" id="KAK8765085.1"/>
    </source>
</evidence>
<dbReference type="EMBL" id="JARKHS020027732">
    <property type="protein sequence ID" value="KAK8765085.1"/>
    <property type="molecule type" value="Genomic_DNA"/>
</dbReference>